<reference evidence="4 5" key="1">
    <citation type="submission" date="2017-01" db="EMBL/GenBank/DDBJ databases">
        <title>The recent genome duplication of the halophilic yeast Hortaea werneckii: insights from long-read sequencing.</title>
        <authorList>
            <person name="Sinha S."/>
            <person name="Flibotte S."/>
            <person name="Neira M."/>
            <person name="Lenassi M."/>
            <person name="Gostincar C."/>
            <person name="Stajich J.E."/>
            <person name="Nislow C.E."/>
        </authorList>
    </citation>
    <scope>NUCLEOTIDE SEQUENCE [LARGE SCALE GENOMIC DNA]</scope>
    <source>
        <strain evidence="4 5">EXF-2000</strain>
    </source>
</reference>
<accession>A0A1Z5T1W4</accession>
<dbReference type="OrthoDB" id="3256520at2759"/>
<evidence type="ECO:0000313" key="5">
    <source>
        <dbReference type="Proteomes" id="UP000194280"/>
    </source>
</evidence>
<dbReference type="Gene3D" id="1.10.150.240">
    <property type="entry name" value="Putative phosphatase, domain 2"/>
    <property type="match status" value="1"/>
</dbReference>
<dbReference type="Proteomes" id="UP000194280">
    <property type="component" value="Unassembled WGS sequence"/>
</dbReference>
<dbReference type="SFLD" id="SFLDS00003">
    <property type="entry name" value="Haloacid_Dehalogenase"/>
    <property type="match status" value="1"/>
</dbReference>
<proteinExistence type="inferred from homology"/>
<keyword evidence="5" id="KW-1185">Reference proteome</keyword>
<dbReference type="InterPro" id="IPR051540">
    <property type="entry name" value="S-2-haloacid_dehalogenase"/>
</dbReference>
<dbReference type="Gene3D" id="3.40.50.1000">
    <property type="entry name" value="HAD superfamily/HAD-like"/>
    <property type="match status" value="1"/>
</dbReference>
<dbReference type="SUPFAM" id="SSF56784">
    <property type="entry name" value="HAD-like"/>
    <property type="match status" value="1"/>
</dbReference>
<dbReference type="SFLD" id="SFLDG01129">
    <property type="entry name" value="C1.5:_HAD__Beta-PGM__Phosphata"/>
    <property type="match status" value="1"/>
</dbReference>
<comment type="caution">
    <text evidence="4">The sequence shown here is derived from an EMBL/GenBank/DDBJ whole genome shotgun (WGS) entry which is preliminary data.</text>
</comment>
<dbReference type="PANTHER" id="PTHR43316">
    <property type="entry name" value="HYDROLASE, HALOACID DELAHOGENASE-RELATED"/>
    <property type="match status" value="1"/>
</dbReference>
<dbReference type="InterPro" id="IPR036412">
    <property type="entry name" value="HAD-like_sf"/>
</dbReference>
<dbReference type="InterPro" id="IPR006439">
    <property type="entry name" value="HAD-SF_hydro_IA"/>
</dbReference>
<protein>
    <recommendedName>
        <fullName evidence="6">Haloacid dehalogenase, type II</fullName>
    </recommendedName>
</protein>
<feature type="region of interest" description="Disordered" evidence="3">
    <location>
        <begin position="250"/>
        <end position="277"/>
    </location>
</feature>
<evidence type="ECO:0008006" key="6">
    <source>
        <dbReference type="Google" id="ProtNLM"/>
    </source>
</evidence>
<dbReference type="EMBL" id="MUNK01000153">
    <property type="protein sequence ID" value="OTA28971.1"/>
    <property type="molecule type" value="Genomic_DNA"/>
</dbReference>
<evidence type="ECO:0000256" key="1">
    <source>
        <dbReference type="ARBA" id="ARBA00008106"/>
    </source>
</evidence>
<organism evidence="4 5">
    <name type="scientific">Hortaea werneckii EXF-2000</name>
    <dbReference type="NCBI Taxonomy" id="1157616"/>
    <lineage>
        <taxon>Eukaryota</taxon>
        <taxon>Fungi</taxon>
        <taxon>Dikarya</taxon>
        <taxon>Ascomycota</taxon>
        <taxon>Pezizomycotina</taxon>
        <taxon>Dothideomycetes</taxon>
        <taxon>Dothideomycetidae</taxon>
        <taxon>Mycosphaerellales</taxon>
        <taxon>Teratosphaeriaceae</taxon>
        <taxon>Hortaea</taxon>
    </lineage>
</organism>
<feature type="compositionally biased region" description="Basic and acidic residues" evidence="3">
    <location>
        <begin position="259"/>
        <end position="270"/>
    </location>
</feature>
<comment type="similarity">
    <text evidence="1">Belongs to the HAD-like hydrolase superfamily. S-2-haloalkanoic acid dehalogenase family.</text>
</comment>
<dbReference type="NCBIfam" id="TIGR01493">
    <property type="entry name" value="HAD-SF-IA-v2"/>
    <property type="match status" value="1"/>
</dbReference>
<evidence type="ECO:0000256" key="3">
    <source>
        <dbReference type="SAM" id="MobiDB-lite"/>
    </source>
</evidence>
<dbReference type="STRING" id="1157616.A0A1Z5T1W4"/>
<dbReference type="AlphaFoldDB" id="A0A1Z5T1W4"/>
<keyword evidence="2" id="KW-0378">Hydrolase</keyword>
<dbReference type="Pfam" id="PF00702">
    <property type="entry name" value="Hydrolase"/>
    <property type="match status" value="1"/>
</dbReference>
<dbReference type="InterPro" id="IPR006328">
    <property type="entry name" value="2-HAD"/>
</dbReference>
<evidence type="ECO:0000313" key="4">
    <source>
        <dbReference type="EMBL" id="OTA28971.1"/>
    </source>
</evidence>
<dbReference type="PRINTS" id="PR00413">
    <property type="entry name" value="HADHALOGNASE"/>
</dbReference>
<evidence type="ECO:0000256" key="2">
    <source>
        <dbReference type="ARBA" id="ARBA00022801"/>
    </source>
</evidence>
<dbReference type="GO" id="GO:0016791">
    <property type="term" value="F:phosphatase activity"/>
    <property type="evidence" value="ECO:0007669"/>
    <property type="project" value="UniProtKB-ARBA"/>
</dbReference>
<sequence length="277" mass="31179">MNTMKTKMSKSIVLAFDVYGTLLSTQSIADKLASHFGGDTAKTIATTWRRYQLEYTWRMNSMGQYEDFSKVTQRSLKHALHESKVSLNDEQTTDMMKSYDSLTCFPDIDRTMKSLHTAPDIKAVIFSNGTHSMVSSSINNSPDLAKHAKSFDDIVVVEEVKKYKPHPEVYYHLAKKVGKDTSDSKQMEQVWVVSGNPFDIVGARAVGMNAIWVDRMGVGWQDSMVEGSKGRPTEVVKTLDSVVTSVMSTHSDELTSQWREMHGEREKNPKEVPPSKV</sequence>
<name>A0A1Z5T1W4_HORWE</name>
<dbReference type="VEuPathDB" id="FungiDB:BTJ68_09257"/>
<dbReference type="NCBIfam" id="TIGR01428">
    <property type="entry name" value="HAD_type_II"/>
    <property type="match status" value="1"/>
</dbReference>
<dbReference type="InterPro" id="IPR023214">
    <property type="entry name" value="HAD_sf"/>
</dbReference>
<dbReference type="PANTHER" id="PTHR43316:SF3">
    <property type="entry name" value="HALOACID DEHALOGENASE, TYPE II (AFU_ORTHOLOGUE AFUA_2G07750)-RELATED"/>
    <property type="match status" value="1"/>
</dbReference>
<gene>
    <name evidence="4" type="ORF">BTJ68_09257</name>
</gene>
<dbReference type="GO" id="GO:0019120">
    <property type="term" value="F:hydrolase activity, acting on acid halide bonds, in C-halide compounds"/>
    <property type="evidence" value="ECO:0007669"/>
    <property type="project" value="InterPro"/>
</dbReference>
<dbReference type="InParanoid" id="A0A1Z5T1W4"/>
<dbReference type="InterPro" id="IPR023198">
    <property type="entry name" value="PGP-like_dom2"/>
</dbReference>